<dbReference type="Gene3D" id="3.40.190.10">
    <property type="entry name" value="Periplasmic binding protein-like II"/>
    <property type="match status" value="2"/>
</dbReference>
<evidence type="ECO:0008006" key="3">
    <source>
        <dbReference type="Google" id="ProtNLM"/>
    </source>
</evidence>
<dbReference type="RefSeq" id="WP_397558595.1">
    <property type="nucleotide sequence ID" value="NZ_JBIQWL010000017.1"/>
</dbReference>
<dbReference type="EMBL" id="JBIQWL010000017">
    <property type="protein sequence ID" value="MFH8253169.1"/>
    <property type="molecule type" value="Genomic_DNA"/>
</dbReference>
<dbReference type="SUPFAM" id="SSF53850">
    <property type="entry name" value="Periplasmic binding protein-like II"/>
    <property type="match status" value="1"/>
</dbReference>
<accession>A0ABW7QIN2</accession>
<evidence type="ECO:0000313" key="1">
    <source>
        <dbReference type="EMBL" id="MFH8253169.1"/>
    </source>
</evidence>
<name>A0ABW7QIN2_9MICO</name>
<sequence>MTQDRPGARVRDAPITVQHFAALLPLLARRNDLIATIPDTIAQGWATDWPIVLRELPFEMSPIEIKLYCRNSSQHAGALDWFYGLVGQTIVGSLGEFASINVEPADASRA</sequence>
<comment type="caution">
    <text evidence="1">The sequence shown here is derived from an EMBL/GenBank/DDBJ whole genome shotgun (WGS) entry which is preliminary data.</text>
</comment>
<evidence type="ECO:0000313" key="2">
    <source>
        <dbReference type="Proteomes" id="UP001610861"/>
    </source>
</evidence>
<protein>
    <recommendedName>
        <fullName evidence="3">LysR substrate-binding domain-containing protein</fullName>
    </recommendedName>
</protein>
<organism evidence="1 2">
    <name type="scientific">Microbacterium alkaliflavum</name>
    <dbReference type="NCBI Taxonomy" id="3248839"/>
    <lineage>
        <taxon>Bacteria</taxon>
        <taxon>Bacillati</taxon>
        <taxon>Actinomycetota</taxon>
        <taxon>Actinomycetes</taxon>
        <taxon>Micrococcales</taxon>
        <taxon>Microbacteriaceae</taxon>
        <taxon>Microbacterium</taxon>
    </lineage>
</organism>
<proteinExistence type="predicted"/>
<reference evidence="1 2" key="1">
    <citation type="submission" date="2024-09" db="EMBL/GenBank/DDBJ databases">
        <authorList>
            <person name="Pan X."/>
        </authorList>
    </citation>
    <scope>NUCLEOTIDE SEQUENCE [LARGE SCALE GENOMIC DNA]</scope>
    <source>
        <strain evidence="1 2">B2969</strain>
    </source>
</reference>
<keyword evidence="2" id="KW-1185">Reference proteome</keyword>
<dbReference type="Proteomes" id="UP001610861">
    <property type="component" value="Unassembled WGS sequence"/>
</dbReference>
<gene>
    <name evidence="1" type="ORF">ACH3VR_22570</name>
</gene>